<reference evidence="1" key="1">
    <citation type="submission" date="2020-11" db="EMBL/GenBank/DDBJ databases">
        <authorList>
            <consortium name="DOE Joint Genome Institute"/>
            <person name="Ahrendt S."/>
            <person name="Riley R."/>
            <person name="Andreopoulos W."/>
            <person name="Labutti K."/>
            <person name="Pangilinan J."/>
            <person name="Ruiz-Duenas F.J."/>
            <person name="Barrasa J.M."/>
            <person name="Sanchez-Garcia M."/>
            <person name="Camarero S."/>
            <person name="Miyauchi S."/>
            <person name="Serrano A."/>
            <person name="Linde D."/>
            <person name="Babiker R."/>
            <person name="Drula E."/>
            <person name="Ayuso-Fernandez I."/>
            <person name="Pacheco R."/>
            <person name="Padilla G."/>
            <person name="Ferreira P."/>
            <person name="Barriuso J."/>
            <person name="Kellner H."/>
            <person name="Castanera R."/>
            <person name="Alfaro M."/>
            <person name="Ramirez L."/>
            <person name="Pisabarro A.G."/>
            <person name="Kuo A."/>
            <person name="Tritt A."/>
            <person name="Lipzen A."/>
            <person name="He G."/>
            <person name="Yan M."/>
            <person name="Ng V."/>
            <person name="Cullen D."/>
            <person name="Martin F."/>
            <person name="Rosso M.-N."/>
            <person name="Henrissat B."/>
            <person name="Hibbett D."/>
            <person name="Martinez A.T."/>
            <person name="Grigoriev I.V."/>
        </authorList>
    </citation>
    <scope>NUCLEOTIDE SEQUENCE</scope>
    <source>
        <strain evidence="1">CBS 247.69</strain>
    </source>
</reference>
<organism evidence="1 2">
    <name type="scientific">Collybia nuda</name>
    <dbReference type="NCBI Taxonomy" id="64659"/>
    <lineage>
        <taxon>Eukaryota</taxon>
        <taxon>Fungi</taxon>
        <taxon>Dikarya</taxon>
        <taxon>Basidiomycota</taxon>
        <taxon>Agaricomycotina</taxon>
        <taxon>Agaricomycetes</taxon>
        <taxon>Agaricomycetidae</taxon>
        <taxon>Agaricales</taxon>
        <taxon>Tricholomatineae</taxon>
        <taxon>Clitocybaceae</taxon>
        <taxon>Collybia</taxon>
    </lineage>
</organism>
<dbReference type="OrthoDB" id="3250756at2759"/>
<dbReference type="EMBL" id="MU150245">
    <property type="protein sequence ID" value="KAF9465813.1"/>
    <property type="molecule type" value="Genomic_DNA"/>
</dbReference>
<dbReference type="Proteomes" id="UP000807353">
    <property type="component" value="Unassembled WGS sequence"/>
</dbReference>
<comment type="caution">
    <text evidence="1">The sequence shown here is derived from an EMBL/GenBank/DDBJ whole genome shotgun (WGS) entry which is preliminary data.</text>
</comment>
<proteinExistence type="predicted"/>
<protein>
    <submittedName>
        <fullName evidence="1">Uncharacterized protein</fullName>
    </submittedName>
</protein>
<keyword evidence="2" id="KW-1185">Reference proteome</keyword>
<accession>A0A9P5Y9F2</accession>
<evidence type="ECO:0000313" key="2">
    <source>
        <dbReference type="Proteomes" id="UP000807353"/>
    </source>
</evidence>
<gene>
    <name evidence="1" type="ORF">BDZ94DRAFT_1159321</name>
</gene>
<sequence>MPLSPELYGRIASFAQTRPADLVALCLTCKAFQREAEIRLYENLVFVEPQSLHLACESIIQNERLGLHVRRFLFSHEMRRPPPLGQPLWESVKGALNCMHNLENLLLQDTTYSNTWIFDPAEIKFQLREAKLRFVWDARMMNFLQSQRELRLLNISDNLADLTRPKLKPGSLPLLQIFDGMIITAIQMFSCPLTHLQMRITGDSKRHVPFLLSKLFKVHKTLRSLSILHLQDDQALDAVSAISAASLTIQHLGLIPLPITNRHEFYHYLLRLHHLRTIQVDLAHWVPQPHVMPQRAIAAEIKMYCPSIYCVVFWVHNTKFRWEYSQNEWRYHLDTQHYPQNDQTWYLG</sequence>
<dbReference type="AlphaFoldDB" id="A0A9P5Y9F2"/>
<name>A0A9P5Y9F2_9AGAR</name>
<evidence type="ECO:0000313" key="1">
    <source>
        <dbReference type="EMBL" id="KAF9465813.1"/>
    </source>
</evidence>